<accession>A0ABP8Y7R6</accession>
<dbReference type="EMBL" id="BAABKN010000004">
    <property type="protein sequence ID" value="GAA4723715.1"/>
    <property type="molecule type" value="Genomic_DNA"/>
</dbReference>
<evidence type="ECO:0000313" key="1">
    <source>
        <dbReference type="EMBL" id="GAA4723715.1"/>
    </source>
</evidence>
<sequence>MKRTTNLQVASLASESGSVRYDALISMLGFESRARHIARILSSRVDRHWVFEYSSNQVLGYDDNAEFYNSIGAGPEPVGGFHEGLREHISALRSTMPLDESTGERVTPRIAVDISSMDRDLIANAVLACTQEQDEPLVVDFLYSCALFDAGLVGSEGPVLVNRPVNGLEGWSSDPDAGIVCVVGLGFEGRLATAAIETIEPHATLALIPRGEDDRYEDVVRTANATLLESLDVPPGEYNVNNVLQTVIDLDASVSGWSRRERVVLVPLGPKPFALAAILVGAAHPNNVTVWRLSADDGRQPEDRIASGTVIGLSVSVSPASS</sequence>
<name>A0ABP8Y7R6_9ACTN</name>
<reference evidence="2" key="1">
    <citation type="journal article" date="2019" name="Int. J. Syst. Evol. Microbiol.">
        <title>The Global Catalogue of Microorganisms (GCM) 10K type strain sequencing project: providing services to taxonomists for standard genome sequencing and annotation.</title>
        <authorList>
            <consortium name="The Broad Institute Genomics Platform"/>
            <consortium name="The Broad Institute Genome Sequencing Center for Infectious Disease"/>
            <person name="Wu L."/>
            <person name="Ma J."/>
        </authorList>
    </citation>
    <scope>NUCLEOTIDE SEQUENCE [LARGE SCALE GENOMIC DNA]</scope>
    <source>
        <strain evidence="2">JCM 18532</strain>
    </source>
</reference>
<dbReference type="RefSeq" id="WP_345524698.1">
    <property type="nucleotide sequence ID" value="NZ_BAABKN010000004.1"/>
</dbReference>
<proteinExistence type="predicted"/>
<protein>
    <submittedName>
        <fullName evidence="1">Uncharacterized protein</fullName>
    </submittedName>
</protein>
<dbReference type="Proteomes" id="UP001499882">
    <property type="component" value="Unassembled WGS sequence"/>
</dbReference>
<evidence type="ECO:0000313" key="2">
    <source>
        <dbReference type="Proteomes" id="UP001499882"/>
    </source>
</evidence>
<gene>
    <name evidence="1" type="ORF">GCM10023350_02460</name>
</gene>
<comment type="caution">
    <text evidence="1">The sequence shown here is derived from an EMBL/GenBank/DDBJ whole genome shotgun (WGS) entry which is preliminary data.</text>
</comment>
<organism evidence="1 2">
    <name type="scientific">Nocardioides endophyticus</name>
    <dbReference type="NCBI Taxonomy" id="1353775"/>
    <lineage>
        <taxon>Bacteria</taxon>
        <taxon>Bacillati</taxon>
        <taxon>Actinomycetota</taxon>
        <taxon>Actinomycetes</taxon>
        <taxon>Propionibacteriales</taxon>
        <taxon>Nocardioidaceae</taxon>
        <taxon>Nocardioides</taxon>
    </lineage>
</organism>
<keyword evidence="2" id="KW-1185">Reference proteome</keyword>